<gene>
    <name evidence="1" type="ORF">C9I88_17925</name>
    <name evidence="2" type="ORF">C9J52_17095</name>
</gene>
<dbReference type="RefSeq" id="WP_045038223.1">
    <property type="nucleotide sequence ID" value="NZ_JZSR01000036.1"/>
</dbReference>
<dbReference type="EMBL" id="PYLW01000029">
    <property type="protein sequence ID" value="PSV90453.1"/>
    <property type="molecule type" value="Genomic_DNA"/>
</dbReference>
<organism evidence="1 4">
    <name type="scientific">Photobacterium iliopiscarium</name>
    <dbReference type="NCBI Taxonomy" id="56192"/>
    <lineage>
        <taxon>Bacteria</taxon>
        <taxon>Pseudomonadati</taxon>
        <taxon>Pseudomonadota</taxon>
        <taxon>Gammaproteobacteria</taxon>
        <taxon>Vibrionales</taxon>
        <taxon>Vibrionaceae</taxon>
        <taxon>Photobacterium</taxon>
    </lineage>
</organism>
<evidence type="ECO:0000313" key="1">
    <source>
        <dbReference type="EMBL" id="PSV90453.1"/>
    </source>
</evidence>
<dbReference type="Proteomes" id="UP000241954">
    <property type="component" value="Unassembled WGS sequence"/>
</dbReference>
<accession>A0A0D8PNL2</accession>
<evidence type="ECO:0000313" key="3">
    <source>
        <dbReference type="Proteomes" id="UP000241190"/>
    </source>
</evidence>
<dbReference type="AlphaFoldDB" id="A0A0D8PNL2"/>
<comment type="caution">
    <text evidence="1">The sequence shown here is derived from an EMBL/GenBank/DDBJ whole genome shotgun (WGS) entry which is preliminary data.</text>
</comment>
<evidence type="ECO:0000313" key="2">
    <source>
        <dbReference type="EMBL" id="PSW92676.1"/>
    </source>
</evidence>
<dbReference type="Proteomes" id="UP000241190">
    <property type="component" value="Unassembled WGS sequence"/>
</dbReference>
<protein>
    <submittedName>
        <fullName evidence="1">Uncharacterized protein</fullName>
    </submittedName>
</protein>
<keyword evidence="3" id="KW-1185">Reference proteome</keyword>
<reference evidence="1 4" key="1">
    <citation type="submission" date="2018-01" db="EMBL/GenBank/DDBJ databases">
        <title>Whole genome sequencing of Histamine producing bacteria.</title>
        <authorList>
            <person name="Butler K."/>
        </authorList>
    </citation>
    <scope>NUCLEOTIDE SEQUENCE [LARGE SCALE GENOMIC DNA]</scope>
    <source>
        <strain evidence="2 3">ATCC 51761</strain>
        <strain evidence="1 4">NCIMB 13481</strain>
    </source>
</reference>
<dbReference type="EMBL" id="PYOP01000035">
    <property type="protein sequence ID" value="PSW92676.1"/>
    <property type="molecule type" value="Genomic_DNA"/>
</dbReference>
<evidence type="ECO:0000313" key="4">
    <source>
        <dbReference type="Proteomes" id="UP000241954"/>
    </source>
</evidence>
<proteinExistence type="predicted"/>
<name>A0A0D8PNL2_9GAMM</name>
<sequence>MKKFKYLVIALLILMLYPVINGMGCDFNYKYINPSHEQFGSCKFGQYTLIDYPNPKQDNGYTVLKGLYFYAFGNAAVLVVDTEDHTKKITDAAIESLNWTNERFWRQFNLKRLDNKTMVSYKSSPKKELHVIPYDGTLSLTDSDH</sequence>